<evidence type="ECO:0000313" key="2">
    <source>
        <dbReference type="Proteomes" id="UP000000322"/>
    </source>
</evidence>
<accession>D1BKX6</accession>
<dbReference type="EMBL" id="CP001819">
    <property type="protein sequence ID" value="ACZ22603.1"/>
    <property type="molecule type" value="Genomic_DNA"/>
</dbReference>
<dbReference type="RefSeq" id="WP_012867672.1">
    <property type="nucleotide sequence ID" value="NC_013521.1"/>
</dbReference>
<dbReference type="SUPFAM" id="SSF46689">
    <property type="entry name" value="Homeodomain-like"/>
    <property type="match status" value="1"/>
</dbReference>
<gene>
    <name evidence="1" type="ordered locus">Sked_26990</name>
</gene>
<name>D1BKX6_SANKS</name>
<dbReference type="InterPro" id="IPR009057">
    <property type="entry name" value="Homeodomain-like_sf"/>
</dbReference>
<dbReference type="OrthoDB" id="9851740at2"/>
<keyword evidence="2" id="KW-1185">Reference proteome</keyword>
<proteinExistence type="predicted"/>
<dbReference type="KEGG" id="ske:Sked_26990"/>
<dbReference type="STRING" id="446469.Sked_26990"/>
<dbReference type="Proteomes" id="UP000000322">
    <property type="component" value="Chromosome"/>
</dbReference>
<protein>
    <submittedName>
        <fullName evidence="1">Uncharacterized protein</fullName>
    </submittedName>
</protein>
<dbReference type="AlphaFoldDB" id="D1BKX6"/>
<sequence>MTLTTARQALHDRCEALPRSQATGDGGLTVAELATHGLWVGLHSGVVPGDEDVVQPVLAQVLRLAGLDSAPVPLAAAVTGTTDPVVDLDRPILCASLELMEEPGATTITLDDVAHRAHVSLASLRSTFVDVQQLLADQIAFVADDAAVDALPPDLPAAQARVADQVNAFHSDPRATATLRLLTLTGLTRQAARSCVDTDLYDAVAAVEDPTQAAPLRVALLALDALALSGETSLPADAHDIVVRLVNQAG</sequence>
<reference evidence="1 2" key="1">
    <citation type="journal article" date="2009" name="Stand. Genomic Sci.">
        <title>Complete genome sequence of Sanguibacter keddieii type strain (ST-74).</title>
        <authorList>
            <person name="Ivanova N."/>
            <person name="Sikorski J."/>
            <person name="Sims D."/>
            <person name="Brettin T."/>
            <person name="Detter J.C."/>
            <person name="Han C."/>
            <person name="Lapidus A."/>
            <person name="Copeland A."/>
            <person name="Glavina Del Rio T."/>
            <person name="Nolan M."/>
            <person name="Chen F."/>
            <person name="Lucas S."/>
            <person name="Tice H."/>
            <person name="Cheng J.F."/>
            <person name="Bruce D."/>
            <person name="Goodwin L."/>
            <person name="Pitluck S."/>
            <person name="Pati A."/>
            <person name="Mavromatis K."/>
            <person name="Chen A."/>
            <person name="Palaniappan K."/>
            <person name="D'haeseleer P."/>
            <person name="Chain P."/>
            <person name="Bristow J."/>
            <person name="Eisen J.A."/>
            <person name="Markowitz V."/>
            <person name="Hugenholtz P."/>
            <person name="Goker M."/>
            <person name="Pukall R."/>
            <person name="Klenk H.P."/>
            <person name="Kyrpides N.C."/>
        </authorList>
    </citation>
    <scope>NUCLEOTIDE SEQUENCE [LARGE SCALE GENOMIC DNA]</scope>
    <source>
        <strain evidence="2">ATCC 51767 / DSM 10542 / NCFB 3025 / ST-74</strain>
    </source>
</reference>
<evidence type="ECO:0000313" key="1">
    <source>
        <dbReference type="EMBL" id="ACZ22603.1"/>
    </source>
</evidence>
<dbReference type="HOGENOM" id="CLU_1110782_0_0_11"/>
<organism evidence="1 2">
    <name type="scientific">Sanguibacter keddieii (strain ATCC 51767 / DSM 10542 / NCFB 3025 / ST-74)</name>
    <dbReference type="NCBI Taxonomy" id="446469"/>
    <lineage>
        <taxon>Bacteria</taxon>
        <taxon>Bacillati</taxon>
        <taxon>Actinomycetota</taxon>
        <taxon>Actinomycetes</taxon>
        <taxon>Micrococcales</taxon>
        <taxon>Sanguibacteraceae</taxon>
        <taxon>Sanguibacter</taxon>
    </lineage>
</organism>
<dbReference type="Gene3D" id="1.10.357.10">
    <property type="entry name" value="Tetracycline Repressor, domain 2"/>
    <property type="match status" value="1"/>
</dbReference>